<keyword evidence="6" id="KW-0346">Stress response</keyword>
<proteinExistence type="predicted"/>
<name>A0A1I6Z0W4_9FLAO</name>
<keyword evidence="2" id="KW-1003">Cell membrane</keyword>
<protein>
    <recommendedName>
        <fullName evidence="8">Mechanosensing system component YbdG</fullName>
    </recommendedName>
    <alternativeName>
        <fullName evidence="9">Mechanosensitive channel homolog YbdG</fullName>
    </alternativeName>
</protein>
<dbReference type="FunFam" id="2.30.30.60:FF:000002">
    <property type="entry name" value="Mechanosensitive ion channel family protein"/>
    <property type="match status" value="1"/>
</dbReference>
<evidence type="ECO:0000313" key="13">
    <source>
        <dbReference type="Proteomes" id="UP000236454"/>
    </source>
</evidence>
<feature type="transmembrane region" description="Helical" evidence="10">
    <location>
        <begin position="34"/>
        <end position="55"/>
    </location>
</feature>
<evidence type="ECO:0000256" key="4">
    <source>
        <dbReference type="ARBA" id="ARBA00022692"/>
    </source>
</evidence>
<evidence type="ECO:0000256" key="2">
    <source>
        <dbReference type="ARBA" id="ARBA00022475"/>
    </source>
</evidence>
<keyword evidence="5 10" id="KW-1133">Transmembrane helix</keyword>
<dbReference type="SUPFAM" id="SSF50182">
    <property type="entry name" value="Sm-like ribonucleoproteins"/>
    <property type="match status" value="1"/>
</dbReference>
<dbReference type="EMBL" id="FPAS01000001">
    <property type="protein sequence ID" value="SFT56355.1"/>
    <property type="molecule type" value="Genomic_DNA"/>
</dbReference>
<dbReference type="InterPro" id="IPR023408">
    <property type="entry name" value="MscS_beta-dom_sf"/>
</dbReference>
<comment type="subcellular location">
    <subcellularLocation>
        <location evidence="1">Cell inner membrane</location>
        <topology evidence="1">Multi-pass membrane protein</topology>
    </subcellularLocation>
</comment>
<keyword evidence="3" id="KW-0997">Cell inner membrane</keyword>
<keyword evidence="13" id="KW-1185">Reference proteome</keyword>
<dbReference type="GO" id="GO:0071470">
    <property type="term" value="P:cellular response to osmotic stress"/>
    <property type="evidence" value="ECO:0007669"/>
    <property type="project" value="InterPro"/>
</dbReference>
<gene>
    <name evidence="12" type="ORF">SAMN05216474_1344</name>
</gene>
<dbReference type="OrthoDB" id="9775207at2"/>
<dbReference type="AlphaFoldDB" id="A0A1I6Z0W4"/>
<dbReference type="InterPro" id="IPR010920">
    <property type="entry name" value="LSM_dom_sf"/>
</dbReference>
<dbReference type="Pfam" id="PF00924">
    <property type="entry name" value="MS_channel_2nd"/>
    <property type="match status" value="1"/>
</dbReference>
<evidence type="ECO:0000256" key="3">
    <source>
        <dbReference type="ARBA" id="ARBA00022519"/>
    </source>
</evidence>
<dbReference type="InterPro" id="IPR030192">
    <property type="entry name" value="YbdG"/>
</dbReference>
<evidence type="ECO:0000313" key="12">
    <source>
        <dbReference type="EMBL" id="SFT56355.1"/>
    </source>
</evidence>
<keyword evidence="4 10" id="KW-0812">Transmembrane</keyword>
<evidence type="ECO:0000256" key="8">
    <source>
        <dbReference type="ARBA" id="ARBA00093630"/>
    </source>
</evidence>
<reference evidence="12 13" key="1">
    <citation type="submission" date="2016-10" db="EMBL/GenBank/DDBJ databases">
        <authorList>
            <person name="de Groot N.N."/>
        </authorList>
    </citation>
    <scope>NUCLEOTIDE SEQUENCE [LARGE SCALE GENOMIC DNA]</scope>
    <source>
        <strain evidence="12 13">CGMCC 1.7005</strain>
    </source>
</reference>
<evidence type="ECO:0000256" key="7">
    <source>
        <dbReference type="ARBA" id="ARBA00023136"/>
    </source>
</evidence>
<feature type="transmembrane region" description="Helical" evidence="10">
    <location>
        <begin position="113"/>
        <end position="135"/>
    </location>
</feature>
<dbReference type="GO" id="GO:0005886">
    <property type="term" value="C:plasma membrane"/>
    <property type="evidence" value="ECO:0007669"/>
    <property type="project" value="UniProtKB-SubCell"/>
</dbReference>
<feature type="transmembrane region" description="Helical" evidence="10">
    <location>
        <begin position="83"/>
        <end position="107"/>
    </location>
</feature>
<dbReference type="InterPro" id="IPR006685">
    <property type="entry name" value="MscS_channel_2nd"/>
</dbReference>
<dbReference type="PANTHER" id="PTHR30414:SF0">
    <property type="entry name" value="MINICONDUCTANCE MECHANOSENSITIVE CHANNEL YBDG"/>
    <property type="match status" value="1"/>
</dbReference>
<evidence type="ECO:0000259" key="11">
    <source>
        <dbReference type="Pfam" id="PF00924"/>
    </source>
</evidence>
<feature type="transmembrane region" description="Helical" evidence="10">
    <location>
        <begin position="182"/>
        <end position="199"/>
    </location>
</feature>
<dbReference type="Gene3D" id="2.30.30.60">
    <property type="match status" value="1"/>
</dbReference>
<dbReference type="Proteomes" id="UP000236454">
    <property type="component" value="Unassembled WGS sequence"/>
</dbReference>
<evidence type="ECO:0000256" key="6">
    <source>
        <dbReference type="ARBA" id="ARBA00023016"/>
    </source>
</evidence>
<feature type="transmembrane region" description="Helical" evidence="10">
    <location>
        <begin position="156"/>
        <end position="176"/>
    </location>
</feature>
<dbReference type="PANTHER" id="PTHR30414">
    <property type="entry name" value="MINICONDUCTANCE MECHANOSENSITIVE CHANNEL YBDG"/>
    <property type="match status" value="1"/>
</dbReference>
<accession>A0A1I6Z0W4</accession>
<dbReference type="GO" id="GO:0008381">
    <property type="term" value="F:mechanosensitive monoatomic ion channel activity"/>
    <property type="evidence" value="ECO:0007669"/>
    <property type="project" value="InterPro"/>
</dbReference>
<evidence type="ECO:0000256" key="10">
    <source>
        <dbReference type="SAM" id="Phobius"/>
    </source>
</evidence>
<evidence type="ECO:0000256" key="5">
    <source>
        <dbReference type="ARBA" id="ARBA00022989"/>
    </source>
</evidence>
<sequence>MRDQIKDWILSFYQKGNMSAEQILESDAFQNHQLLWTLGLFVAMIILSLFVWILSRQVMLQLVHMIADRSKTEWDDILVKNKFFYALAQLVPLFFMDYMVSIVFAFYEDSVENYALRVIDVVLVFVILISILRFLNSLRDILQQKESLADKPINSYIQVSKIVLSIMMVMVMLSVITDKSALKILTAFGAMTAIILLVFKDTILGFVSSIQLSANDMVRIGDWVTMEKFGADGDVIEVNLATVKVQNFDKTITTIPTYSMISDSFKNWRGMQDSDGRRIKRAVLIHIDSVKFASPALIERLSKEKYLTEFIAKRQAEIKKYNDEHGYSADSLQARKQTNLGLFRAYMEFYLENNPNINQDMSLMVRQLEPRELGVPMEVYCFSKIKDWEPYEGVVADIFDHIFASIHAFELTIFESPSGRDMRNMVKGLNA</sequence>
<keyword evidence="7 10" id="KW-0472">Membrane</keyword>
<dbReference type="RefSeq" id="WP_090247539.1">
    <property type="nucleotide sequence ID" value="NZ_FPAS01000001.1"/>
</dbReference>
<organism evidence="12 13">
    <name type="scientific">Lishizhenia tianjinensis</name>
    <dbReference type="NCBI Taxonomy" id="477690"/>
    <lineage>
        <taxon>Bacteria</taxon>
        <taxon>Pseudomonadati</taxon>
        <taxon>Bacteroidota</taxon>
        <taxon>Flavobacteriia</taxon>
        <taxon>Flavobacteriales</taxon>
        <taxon>Crocinitomicaceae</taxon>
        <taxon>Lishizhenia</taxon>
    </lineage>
</organism>
<evidence type="ECO:0000256" key="9">
    <source>
        <dbReference type="ARBA" id="ARBA00093659"/>
    </source>
</evidence>
<evidence type="ECO:0000256" key="1">
    <source>
        <dbReference type="ARBA" id="ARBA00004429"/>
    </source>
</evidence>
<feature type="domain" description="Mechanosensitive ion channel MscS" evidence="11">
    <location>
        <begin position="201"/>
        <end position="269"/>
    </location>
</feature>